<dbReference type="SUPFAM" id="SSF81383">
    <property type="entry name" value="F-box domain"/>
    <property type="match status" value="1"/>
</dbReference>
<evidence type="ECO:0000259" key="1">
    <source>
        <dbReference type="PROSITE" id="PS50181"/>
    </source>
</evidence>
<keyword evidence="3" id="KW-1185">Reference proteome</keyword>
<dbReference type="CDD" id="cd22165">
    <property type="entry name" value="F-box_AtSKIP22-like"/>
    <property type="match status" value="1"/>
</dbReference>
<evidence type="ECO:0000313" key="3">
    <source>
        <dbReference type="Proteomes" id="UP001472677"/>
    </source>
</evidence>
<feature type="domain" description="F-box" evidence="1">
    <location>
        <begin position="196"/>
        <end position="242"/>
    </location>
</feature>
<dbReference type="SMART" id="SM00256">
    <property type="entry name" value="FBOX"/>
    <property type="match status" value="1"/>
</dbReference>
<dbReference type="PANTHER" id="PTHR47602:SF2">
    <property type="entry name" value="F-BOX PROTEIN SKIP22"/>
    <property type="match status" value="1"/>
</dbReference>
<organism evidence="2 3">
    <name type="scientific">Hibiscus sabdariffa</name>
    <name type="common">roselle</name>
    <dbReference type="NCBI Taxonomy" id="183260"/>
    <lineage>
        <taxon>Eukaryota</taxon>
        <taxon>Viridiplantae</taxon>
        <taxon>Streptophyta</taxon>
        <taxon>Embryophyta</taxon>
        <taxon>Tracheophyta</taxon>
        <taxon>Spermatophyta</taxon>
        <taxon>Magnoliopsida</taxon>
        <taxon>eudicotyledons</taxon>
        <taxon>Gunneridae</taxon>
        <taxon>Pentapetalae</taxon>
        <taxon>rosids</taxon>
        <taxon>malvids</taxon>
        <taxon>Malvales</taxon>
        <taxon>Malvaceae</taxon>
        <taxon>Malvoideae</taxon>
        <taxon>Hibiscus</taxon>
    </lineage>
</organism>
<protein>
    <recommendedName>
        <fullName evidence="1">F-box domain-containing protein</fullName>
    </recommendedName>
</protein>
<dbReference type="PANTHER" id="PTHR47602">
    <property type="entry name" value="F-BOX PROTEIN SKIP22"/>
    <property type="match status" value="1"/>
</dbReference>
<dbReference type="PROSITE" id="PS50181">
    <property type="entry name" value="FBOX"/>
    <property type="match status" value="1"/>
</dbReference>
<dbReference type="Proteomes" id="UP001472677">
    <property type="component" value="Unassembled WGS sequence"/>
</dbReference>
<dbReference type="Pfam" id="PF12937">
    <property type="entry name" value="F-box-like"/>
    <property type="match status" value="1"/>
</dbReference>
<dbReference type="Gene3D" id="1.20.1280.50">
    <property type="match status" value="1"/>
</dbReference>
<dbReference type="InterPro" id="IPR036047">
    <property type="entry name" value="F-box-like_dom_sf"/>
</dbReference>
<dbReference type="EMBL" id="JBBPBM010000052">
    <property type="protein sequence ID" value="KAK8518887.1"/>
    <property type="molecule type" value="Genomic_DNA"/>
</dbReference>
<name>A0ABR2CHA2_9ROSI</name>
<gene>
    <name evidence="2" type="ORF">V6N12_012126</name>
</gene>
<proteinExistence type="predicted"/>
<accession>A0ABR2CHA2</accession>
<comment type="caution">
    <text evidence="2">The sequence shown here is derived from an EMBL/GenBank/DDBJ whole genome shotgun (WGS) entry which is preliminary data.</text>
</comment>
<reference evidence="2 3" key="1">
    <citation type="journal article" date="2024" name="G3 (Bethesda)">
        <title>Genome assembly of Hibiscus sabdariffa L. provides insights into metabolisms of medicinal natural products.</title>
        <authorList>
            <person name="Kim T."/>
        </authorList>
    </citation>
    <scope>NUCLEOTIDE SEQUENCE [LARGE SCALE GENOMIC DNA]</scope>
    <source>
        <strain evidence="2">TK-2024</strain>
        <tissue evidence="2">Old leaves</tissue>
    </source>
</reference>
<evidence type="ECO:0000313" key="2">
    <source>
        <dbReference type="EMBL" id="KAK8518887.1"/>
    </source>
</evidence>
<dbReference type="InterPro" id="IPR001810">
    <property type="entry name" value="F-box_dom"/>
</dbReference>
<sequence length="295" mass="34474">MPEPIADQEIPVEELPRIRKPFPHAIHQKFADPYLSLSSKQDTHNLLAFAVHEVLLDMGFVLFDPVSGLETDRFYLPFQWYSPVSFSYSLPKLLCVDDDSGPNLTDYVVIKFQTLGRFLQVFGSLVKGDLGLHRLSLDEDRHWILLTEHRSKNSYKNGFYNSYLEKGVSNFWKIVKDELVLPLLIDLSYATGLSLPACLISLPFSLKLSILEFLPGVDIARMACVCSEMRNVASIDGLWKRKVEEEFEDGFRLRVRRNPNWKRMFRKSWRRSRKKRKRPSFGPELFPRIHRPFYF</sequence>
<dbReference type="Gene3D" id="3.40.1000.30">
    <property type="match status" value="1"/>
</dbReference>